<dbReference type="PROSITE" id="PS51301">
    <property type="entry name" value="KILA_N"/>
    <property type="match status" value="1"/>
</dbReference>
<comment type="caution">
    <text evidence="2">The sequence shown here is derived from an EMBL/GenBank/DDBJ whole genome shotgun (WGS) entry which is preliminary data.</text>
</comment>
<evidence type="ECO:0000313" key="5">
    <source>
        <dbReference type="Proteomes" id="UP000561077"/>
    </source>
</evidence>
<dbReference type="SMART" id="SM01252">
    <property type="entry name" value="KilA-N"/>
    <property type="match status" value="1"/>
</dbReference>
<reference evidence="4 5" key="1">
    <citation type="submission" date="2020-04" db="EMBL/GenBank/DDBJ databases">
        <title>Description of novel Gluconacetobacter.</title>
        <authorList>
            <person name="Sombolestani A."/>
        </authorList>
    </citation>
    <scope>NUCLEOTIDE SEQUENCE [LARGE SCALE GENOMIC DNA]</scope>
    <source>
        <strain evidence="3 4">LMG 1728</strain>
        <strain evidence="2 5">LMG 1731</strain>
    </source>
</reference>
<keyword evidence="4" id="KW-1185">Reference proteome</keyword>
<name>A0A7W4NS88_9PROT</name>
<accession>A0A7W4NS88</accession>
<dbReference type="EMBL" id="JABEQO010000007">
    <property type="protein sequence ID" value="MBB2164354.1"/>
    <property type="molecule type" value="Genomic_DNA"/>
</dbReference>
<gene>
    <name evidence="3" type="ORF">HLH25_07965</name>
    <name evidence="2" type="ORF">HLH26_07325</name>
</gene>
<organism evidence="2 5">
    <name type="scientific">Gluconacetobacter dulcium</name>
    <dbReference type="NCBI Taxonomy" id="2729096"/>
    <lineage>
        <taxon>Bacteria</taxon>
        <taxon>Pseudomonadati</taxon>
        <taxon>Pseudomonadota</taxon>
        <taxon>Alphaproteobacteria</taxon>
        <taxon>Acetobacterales</taxon>
        <taxon>Acetobacteraceae</taxon>
        <taxon>Gluconacetobacter</taxon>
    </lineage>
</organism>
<evidence type="ECO:0000313" key="3">
    <source>
        <dbReference type="EMBL" id="MBB2193576.1"/>
    </source>
</evidence>
<dbReference type="Pfam" id="PF04383">
    <property type="entry name" value="KilA-N"/>
    <property type="match status" value="1"/>
</dbReference>
<protein>
    <submittedName>
        <fullName evidence="2">KilA-N domain-containing protein</fullName>
    </submittedName>
</protein>
<feature type="domain" description="KilA-N" evidence="1">
    <location>
        <begin position="6"/>
        <end position="111"/>
    </location>
</feature>
<dbReference type="Proteomes" id="UP000561077">
    <property type="component" value="Unassembled WGS sequence"/>
</dbReference>
<sequence length="265" mass="29236">MPAATRGHTTTLSVLDTTIRRDTEGRFCLNDCHKASGGEKAKQPANFLRLDATKDLITEVGHSSDLRSDPVAVVNGGIHRGTYVAKELVYAYAMWISPVFHLRVIRAFDAMVQGVRPAQGPAPADIVAQHRQAVALFRSMMQVSSLAGLNRQQSAAAANAVVKQNIGVDLLAELSPLKVETSILANVNKPEIDEIEALWQEAVRTDRQDVFLLNSACDAFSFVNQDGDRDNARKACLRIVRYSMDLWERVHQHPATKRAVRQITP</sequence>
<dbReference type="AlphaFoldDB" id="A0A7W4NS88"/>
<dbReference type="InterPro" id="IPR018004">
    <property type="entry name" value="KilA/APSES_HTH"/>
</dbReference>
<evidence type="ECO:0000313" key="4">
    <source>
        <dbReference type="Proteomes" id="UP000540490"/>
    </source>
</evidence>
<evidence type="ECO:0000313" key="2">
    <source>
        <dbReference type="EMBL" id="MBB2164354.1"/>
    </source>
</evidence>
<dbReference type="Proteomes" id="UP000540490">
    <property type="component" value="Unassembled WGS sequence"/>
</dbReference>
<evidence type="ECO:0000259" key="1">
    <source>
        <dbReference type="PROSITE" id="PS51301"/>
    </source>
</evidence>
<proteinExistence type="predicted"/>
<dbReference type="InterPro" id="IPR017880">
    <property type="entry name" value="KilA_N"/>
</dbReference>
<dbReference type="RefSeq" id="WP_182973537.1">
    <property type="nucleotide sequence ID" value="NZ_JABEQN010000007.1"/>
</dbReference>
<dbReference type="EMBL" id="JABEQN010000007">
    <property type="protein sequence ID" value="MBB2193576.1"/>
    <property type="molecule type" value="Genomic_DNA"/>
</dbReference>